<organism evidence="2 3">
    <name type="scientific">Georgenia halotolerans</name>
    <dbReference type="NCBI Taxonomy" id="3028317"/>
    <lineage>
        <taxon>Bacteria</taxon>
        <taxon>Bacillati</taxon>
        <taxon>Actinomycetota</taxon>
        <taxon>Actinomycetes</taxon>
        <taxon>Micrococcales</taxon>
        <taxon>Bogoriellaceae</taxon>
        <taxon>Georgenia</taxon>
    </lineage>
</organism>
<feature type="signal peptide" evidence="1">
    <location>
        <begin position="1"/>
        <end position="29"/>
    </location>
</feature>
<evidence type="ECO:0000313" key="2">
    <source>
        <dbReference type="EMBL" id="MDD9205730.1"/>
    </source>
</evidence>
<feature type="non-terminal residue" evidence="2">
    <location>
        <position position="74"/>
    </location>
</feature>
<evidence type="ECO:0000256" key="1">
    <source>
        <dbReference type="SAM" id="SignalP"/>
    </source>
</evidence>
<dbReference type="EMBL" id="JARACI010000633">
    <property type="protein sequence ID" value="MDD9205730.1"/>
    <property type="molecule type" value="Genomic_DNA"/>
</dbReference>
<reference evidence="2" key="1">
    <citation type="submission" date="2023-02" db="EMBL/GenBank/DDBJ databases">
        <title>Georgenia sp.10Sc9-8, isolated from a soil sample collected from the Taklamakan desert.</title>
        <authorList>
            <person name="Liu S."/>
        </authorList>
    </citation>
    <scope>NUCLEOTIDE SEQUENCE</scope>
    <source>
        <strain evidence="2">10Sc9-8</strain>
    </source>
</reference>
<comment type="caution">
    <text evidence="2">The sequence shown here is derived from an EMBL/GenBank/DDBJ whole genome shotgun (WGS) entry which is preliminary data.</text>
</comment>
<name>A0ABT5TUK6_9MICO</name>
<feature type="chain" id="PRO_5046193358" description="VCBS repeat-containing protein" evidence="1">
    <location>
        <begin position="30"/>
        <end position="74"/>
    </location>
</feature>
<gene>
    <name evidence="2" type="ORF">PU560_04515</name>
</gene>
<keyword evidence="1" id="KW-0732">Signal</keyword>
<evidence type="ECO:0008006" key="4">
    <source>
        <dbReference type="Google" id="ProtNLM"/>
    </source>
</evidence>
<evidence type="ECO:0000313" key="3">
    <source>
        <dbReference type="Proteomes" id="UP001165561"/>
    </source>
</evidence>
<dbReference type="Proteomes" id="UP001165561">
    <property type="component" value="Unassembled WGS sequence"/>
</dbReference>
<protein>
    <recommendedName>
        <fullName evidence="4">VCBS repeat-containing protein</fullName>
    </recommendedName>
</protein>
<accession>A0ABT5TUK6</accession>
<proteinExistence type="predicted"/>
<keyword evidence="3" id="KW-1185">Reference proteome</keyword>
<sequence>MTSRGGRRGAAAGLLAAALVLAGGQTASATGGEVGGSGDRYFLSNSFSSAFDFSFRYGRASDEVYVGDWDGDGQ</sequence>